<organism evidence="16 17">
    <name type="scientific">Asbolus verrucosus</name>
    <name type="common">Desert ironclad beetle</name>
    <dbReference type="NCBI Taxonomy" id="1661398"/>
    <lineage>
        <taxon>Eukaryota</taxon>
        <taxon>Metazoa</taxon>
        <taxon>Ecdysozoa</taxon>
        <taxon>Arthropoda</taxon>
        <taxon>Hexapoda</taxon>
        <taxon>Insecta</taxon>
        <taxon>Pterygota</taxon>
        <taxon>Neoptera</taxon>
        <taxon>Endopterygota</taxon>
        <taxon>Coleoptera</taxon>
        <taxon>Polyphaga</taxon>
        <taxon>Cucujiformia</taxon>
        <taxon>Tenebrionidae</taxon>
        <taxon>Pimeliinae</taxon>
        <taxon>Asbolus</taxon>
    </lineage>
</organism>
<dbReference type="InterPro" id="IPR002403">
    <property type="entry name" value="Cyt_P450_E_grp-IV"/>
</dbReference>
<dbReference type="InterPro" id="IPR001128">
    <property type="entry name" value="Cyt_P450"/>
</dbReference>
<gene>
    <name evidence="16" type="ORF">BDFB_014758</name>
</gene>
<dbReference type="GO" id="GO:0020037">
    <property type="term" value="F:heme binding"/>
    <property type="evidence" value="ECO:0007669"/>
    <property type="project" value="InterPro"/>
</dbReference>
<dbReference type="GO" id="GO:0005789">
    <property type="term" value="C:endoplasmic reticulum membrane"/>
    <property type="evidence" value="ECO:0007669"/>
    <property type="project" value="UniProtKB-SubCell"/>
</dbReference>
<evidence type="ECO:0000256" key="12">
    <source>
        <dbReference type="ARBA" id="ARBA00023033"/>
    </source>
</evidence>
<evidence type="ECO:0000256" key="2">
    <source>
        <dbReference type="ARBA" id="ARBA00003690"/>
    </source>
</evidence>
<evidence type="ECO:0000256" key="4">
    <source>
        <dbReference type="ARBA" id="ARBA00004406"/>
    </source>
</evidence>
<comment type="subcellular location">
    <subcellularLocation>
        <location evidence="4">Endoplasmic reticulum membrane</location>
        <topology evidence="4">Peripheral membrane protein</topology>
    </subcellularLocation>
    <subcellularLocation>
        <location evidence="3">Microsome membrane</location>
        <topology evidence="3">Peripheral membrane protein</topology>
    </subcellularLocation>
</comment>
<dbReference type="PRINTS" id="PR00465">
    <property type="entry name" value="EP450IV"/>
</dbReference>
<proteinExistence type="inferred from homology"/>
<keyword evidence="17" id="KW-1185">Reference proteome</keyword>
<evidence type="ECO:0000313" key="17">
    <source>
        <dbReference type="Proteomes" id="UP000292052"/>
    </source>
</evidence>
<comment type="similarity">
    <text evidence="5 15">Belongs to the cytochrome P450 family.</text>
</comment>
<comment type="caution">
    <text evidence="16">The sequence shown here is derived from an EMBL/GenBank/DDBJ whole genome shotgun (WGS) entry which is preliminary data.</text>
</comment>
<keyword evidence="6 14" id="KW-0349">Heme</keyword>
<dbReference type="InterPro" id="IPR050476">
    <property type="entry name" value="Insect_CytP450_Detox"/>
</dbReference>
<dbReference type="PROSITE" id="PS00086">
    <property type="entry name" value="CYTOCHROME_P450"/>
    <property type="match status" value="1"/>
</dbReference>
<dbReference type="EMBL" id="QDEB01051209">
    <property type="protein sequence ID" value="RZC37589.1"/>
    <property type="molecule type" value="Genomic_DNA"/>
</dbReference>
<evidence type="ECO:0000256" key="5">
    <source>
        <dbReference type="ARBA" id="ARBA00010617"/>
    </source>
</evidence>
<dbReference type="GO" id="GO:0016705">
    <property type="term" value="F:oxidoreductase activity, acting on paired donors, with incorporation or reduction of molecular oxygen"/>
    <property type="evidence" value="ECO:0007669"/>
    <property type="project" value="InterPro"/>
</dbReference>
<reference evidence="16 17" key="1">
    <citation type="submission" date="2017-03" db="EMBL/GenBank/DDBJ databases">
        <title>Genome of the blue death feigning beetle - Asbolus verrucosus.</title>
        <authorList>
            <person name="Rider S.D."/>
        </authorList>
    </citation>
    <scope>NUCLEOTIDE SEQUENCE [LARGE SCALE GENOMIC DNA]</scope>
    <source>
        <strain evidence="16">Butters</strain>
        <tissue evidence="16">Head and leg muscle</tissue>
    </source>
</reference>
<dbReference type="OrthoDB" id="8185424at2759"/>
<evidence type="ECO:0000256" key="3">
    <source>
        <dbReference type="ARBA" id="ARBA00004174"/>
    </source>
</evidence>
<name>A0A482VYR5_ASBVE</name>
<feature type="binding site" description="axial binding residue" evidence="14">
    <location>
        <position position="92"/>
    </location>
    <ligand>
        <name>heme</name>
        <dbReference type="ChEBI" id="CHEBI:30413"/>
    </ligand>
    <ligandPart>
        <name>Fe</name>
        <dbReference type="ChEBI" id="CHEBI:18248"/>
    </ligandPart>
</feature>
<evidence type="ECO:0000256" key="7">
    <source>
        <dbReference type="ARBA" id="ARBA00022723"/>
    </source>
</evidence>
<keyword evidence="11 14" id="KW-0408">Iron</keyword>
<keyword evidence="12 15" id="KW-0503">Monooxygenase</keyword>
<evidence type="ECO:0000256" key="6">
    <source>
        <dbReference type="ARBA" id="ARBA00022617"/>
    </source>
</evidence>
<dbReference type="PANTHER" id="PTHR24292:SF100">
    <property type="entry name" value="CYTOCHROME P450 6A16, ISOFORM B-RELATED"/>
    <property type="match status" value="1"/>
</dbReference>
<keyword evidence="9" id="KW-0492">Microsome</keyword>
<dbReference type="SUPFAM" id="SSF48264">
    <property type="entry name" value="Cytochrome P450"/>
    <property type="match status" value="1"/>
</dbReference>
<keyword evidence="8" id="KW-0256">Endoplasmic reticulum</keyword>
<accession>A0A482VYR5</accession>
<dbReference type="PRINTS" id="PR00385">
    <property type="entry name" value="P450"/>
</dbReference>
<keyword evidence="13" id="KW-0472">Membrane</keyword>
<dbReference type="InterPro" id="IPR017972">
    <property type="entry name" value="Cyt_P450_CS"/>
</dbReference>
<dbReference type="STRING" id="1661398.A0A482VYR5"/>
<evidence type="ECO:0000256" key="11">
    <source>
        <dbReference type="ARBA" id="ARBA00023004"/>
    </source>
</evidence>
<dbReference type="Gene3D" id="1.10.630.10">
    <property type="entry name" value="Cytochrome P450"/>
    <property type="match status" value="1"/>
</dbReference>
<evidence type="ECO:0000256" key="14">
    <source>
        <dbReference type="PIRSR" id="PIRSR602403-1"/>
    </source>
</evidence>
<protein>
    <submittedName>
        <fullName evidence="16">p450 domain containing protein</fullName>
    </submittedName>
</protein>
<keyword evidence="10 15" id="KW-0560">Oxidoreductase</keyword>
<evidence type="ECO:0000313" key="16">
    <source>
        <dbReference type="EMBL" id="RZC37589.1"/>
    </source>
</evidence>
<keyword evidence="7 14" id="KW-0479">Metal-binding</keyword>
<comment type="cofactor">
    <cofactor evidence="1 14">
        <name>heme</name>
        <dbReference type="ChEBI" id="CHEBI:30413"/>
    </cofactor>
</comment>
<evidence type="ECO:0000256" key="1">
    <source>
        <dbReference type="ARBA" id="ARBA00001971"/>
    </source>
</evidence>
<evidence type="ECO:0000256" key="8">
    <source>
        <dbReference type="ARBA" id="ARBA00022824"/>
    </source>
</evidence>
<comment type="function">
    <text evidence="2">May be involved in the metabolism of insect hormones and in the breakdown of synthetic insecticides.</text>
</comment>
<sequence>MTYMENVLHETLRKYPPVPLLNRRCTQDYTIPNTNIRLERGVDVAIPVLGIHTDPEYYPNPEIFDPDRFSEENKNTRPAFTWLPFGEGPRVCIGLRFGMLQSKVGLTTLLKNYKITLSKKTKVPLRLDKNVFVTTAEGGIWLDVKKIEY</sequence>
<dbReference type="GO" id="GO:0005506">
    <property type="term" value="F:iron ion binding"/>
    <property type="evidence" value="ECO:0007669"/>
    <property type="project" value="InterPro"/>
</dbReference>
<evidence type="ECO:0000256" key="13">
    <source>
        <dbReference type="ARBA" id="ARBA00023136"/>
    </source>
</evidence>
<evidence type="ECO:0000256" key="9">
    <source>
        <dbReference type="ARBA" id="ARBA00022848"/>
    </source>
</evidence>
<dbReference type="AlphaFoldDB" id="A0A482VYR5"/>
<evidence type="ECO:0000256" key="10">
    <source>
        <dbReference type="ARBA" id="ARBA00023002"/>
    </source>
</evidence>
<dbReference type="GO" id="GO:0004497">
    <property type="term" value="F:monooxygenase activity"/>
    <property type="evidence" value="ECO:0007669"/>
    <property type="project" value="UniProtKB-KW"/>
</dbReference>
<dbReference type="Pfam" id="PF00067">
    <property type="entry name" value="p450"/>
    <property type="match status" value="1"/>
</dbReference>
<dbReference type="InterPro" id="IPR036396">
    <property type="entry name" value="Cyt_P450_sf"/>
</dbReference>
<evidence type="ECO:0000256" key="15">
    <source>
        <dbReference type="RuleBase" id="RU000461"/>
    </source>
</evidence>
<dbReference type="PANTHER" id="PTHR24292">
    <property type="entry name" value="CYTOCHROME P450"/>
    <property type="match status" value="1"/>
</dbReference>
<dbReference type="Proteomes" id="UP000292052">
    <property type="component" value="Unassembled WGS sequence"/>
</dbReference>